<gene>
    <name evidence="2" type="ORF">NITHO_970001</name>
</gene>
<accession>I4ENL2</accession>
<protein>
    <submittedName>
        <fullName evidence="2">Uncharacterized protein</fullName>
    </submittedName>
</protein>
<dbReference type="Proteomes" id="UP000004221">
    <property type="component" value="Unassembled WGS sequence"/>
</dbReference>
<reference evidence="2 3" key="1">
    <citation type="journal article" date="2012" name="ISME J.">
        <title>Nitrification expanded: discovery, physiology and genomics of a nitrite-oxidizing bacterium from the phylum Chloroflexi.</title>
        <authorList>
            <person name="Sorokin D.Y."/>
            <person name="Lucker S."/>
            <person name="Vejmelkova D."/>
            <person name="Kostrikina N.A."/>
            <person name="Kleerebezem R."/>
            <person name="Rijpstra W.I."/>
            <person name="Damste J.S."/>
            <person name="Le Paslier D."/>
            <person name="Muyzer G."/>
            <person name="Wagner M."/>
            <person name="van Loosdrecht M.C."/>
            <person name="Daims H."/>
        </authorList>
    </citation>
    <scope>NUCLEOTIDE SEQUENCE [LARGE SCALE GENOMIC DNA]</scope>
    <source>
        <strain evidence="3">none</strain>
    </source>
</reference>
<dbReference type="AlphaFoldDB" id="I4ENL2"/>
<name>I4ENL2_9BACT</name>
<organism evidence="2 3">
    <name type="scientific">Nitrolancea hollandica Lb</name>
    <dbReference type="NCBI Taxonomy" id="1129897"/>
    <lineage>
        <taxon>Bacteria</taxon>
        <taxon>Pseudomonadati</taxon>
        <taxon>Thermomicrobiota</taxon>
        <taxon>Thermomicrobia</taxon>
        <taxon>Sphaerobacterales</taxon>
        <taxon>Sphaerobacterineae</taxon>
        <taxon>Sphaerobacteraceae</taxon>
        <taxon>Nitrolancea</taxon>
    </lineage>
</organism>
<feature type="region of interest" description="Disordered" evidence="1">
    <location>
        <begin position="18"/>
        <end position="38"/>
    </location>
</feature>
<keyword evidence="3" id="KW-1185">Reference proteome</keyword>
<evidence type="ECO:0000313" key="2">
    <source>
        <dbReference type="EMBL" id="CCF86275.1"/>
    </source>
</evidence>
<dbReference type="EMBL" id="CAGS01000734">
    <property type="protein sequence ID" value="CCF86275.1"/>
    <property type="molecule type" value="Genomic_DNA"/>
</dbReference>
<evidence type="ECO:0000256" key="1">
    <source>
        <dbReference type="SAM" id="MobiDB-lite"/>
    </source>
</evidence>
<comment type="caution">
    <text evidence="2">The sequence shown here is derived from an EMBL/GenBank/DDBJ whole genome shotgun (WGS) entry which is preliminary data.</text>
</comment>
<sequence>MTDDEVILTVPKYEVSRMKERTAPGKGESEGWKAPPLA</sequence>
<evidence type="ECO:0000313" key="3">
    <source>
        <dbReference type="Proteomes" id="UP000004221"/>
    </source>
</evidence>
<proteinExistence type="predicted"/>
<feature type="compositionally biased region" description="Basic and acidic residues" evidence="1">
    <location>
        <begin position="18"/>
        <end position="31"/>
    </location>
</feature>